<sequence length="80" mass="8916">MSLAFTEGIWRPELSLFRAIDIRCDDCGRGKRMQPAEIRAQVAKGVYSLVGLHDKLHCAVCRDRGGLGKNVSVYPIKRGE</sequence>
<reference evidence="1 2" key="1">
    <citation type="submission" date="2017-02" db="EMBL/GenBank/DDBJ databases">
        <authorList>
            <person name="Peterson S.W."/>
        </authorList>
    </citation>
    <scope>NUCLEOTIDE SEQUENCE [LARGE SCALE GENOMIC DNA]</scope>
    <source>
        <strain evidence="1 2">DSM 9653</strain>
    </source>
</reference>
<dbReference type="AlphaFoldDB" id="A0A1T5FMA1"/>
<accession>A0A1T5FMA1</accession>
<evidence type="ECO:0000313" key="1">
    <source>
        <dbReference type="EMBL" id="SKB97334.1"/>
    </source>
</evidence>
<proteinExistence type="predicted"/>
<dbReference type="EMBL" id="FUYX01000009">
    <property type="protein sequence ID" value="SKB97334.1"/>
    <property type="molecule type" value="Genomic_DNA"/>
</dbReference>
<gene>
    <name evidence="1" type="ORF">SAMN05660750_03359</name>
</gene>
<name>A0A1T5FMA1_9HYPH</name>
<dbReference type="Proteomes" id="UP000190130">
    <property type="component" value="Unassembled WGS sequence"/>
</dbReference>
<evidence type="ECO:0000313" key="2">
    <source>
        <dbReference type="Proteomes" id="UP000190130"/>
    </source>
</evidence>
<protein>
    <submittedName>
        <fullName evidence="1">Uncharacterized protein</fullName>
    </submittedName>
</protein>
<organism evidence="1 2">
    <name type="scientific">Bosea thiooxidans</name>
    <dbReference type="NCBI Taxonomy" id="53254"/>
    <lineage>
        <taxon>Bacteria</taxon>
        <taxon>Pseudomonadati</taxon>
        <taxon>Pseudomonadota</taxon>
        <taxon>Alphaproteobacteria</taxon>
        <taxon>Hyphomicrobiales</taxon>
        <taxon>Boseaceae</taxon>
        <taxon>Bosea</taxon>
    </lineage>
</organism>
<dbReference type="OrthoDB" id="8162969at2"/>
<dbReference type="RefSeq" id="WP_079591792.1">
    <property type="nucleotide sequence ID" value="NZ_FUYX01000009.1"/>
</dbReference>